<proteinExistence type="inferred from homology"/>
<dbReference type="InterPro" id="IPR003959">
    <property type="entry name" value="ATPase_AAA_core"/>
</dbReference>
<evidence type="ECO:0000259" key="4">
    <source>
        <dbReference type="SMART" id="SM00382"/>
    </source>
</evidence>
<dbReference type="Proteomes" id="UP000051660">
    <property type="component" value="Unassembled WGS sequence"/>
</dbReference>
<dbReference type="CDD" id="cd19481">
    <property type="entry name" value="RecA-like_protease"/>
    <property type="match status" value="1"/>
</dbReference>
<keyword evidence="2" id="KW-0547">Nucleotide-binding</keyword>
<dbReference type="OrthoDB" id="7438987at2"/>
<evidence type="ECO:0000313" key="5">
    <source>
        <dbReference type="EMBL" id="KRR21003.1"/>
    </source>
</evidence>
<evidence type="ECO:0000256" key="1">
    <source>
        <dbReference type="ARBA" id="ARBA00006914"/>
    </source>
</evidence>
<reference evidence="5 6" key="1">
    <citation type="submission" date="2014-03" db="EMBL/GenBank/DDBJ databases">
        <title>Bradyrhizobium valentinum sp. nov., isolated from effective nodules of Lupinus mariae-josephae, a lupine endemic of basic-lime soils in Eastern Spain.</title>
        <authorList>
            <person name="Duran D."/>
            <person name="Rey L."/>
            <person name="Navarro A."/>
            <person name="Busquets A."/>
            <person name="Imperial J."/>
            <person name="Ruiz-Argueso T."/>
        </authorList>
    </citation>
    <scope>NUCLEOTIDE SEQUENCE [LARGE SCALE GENOMIC DNA]</scope>
    <source>
        <strain evidence="5 6">CCBAU 23086</strain>
    </source>
</reference>
<comment type="similarity">
    <text evidence="1">Belongs to the AAA ATPase family.</text>
</comment>
<dbReference type="PANTHER" id="PTHR23073">
    <property type="entry name" value="26S PROTEASOME REGULATORY SUBUNIT"/>
    <property type="match status" value="1"/>
</dbReference>
<protein>
    <submittedName>
        <fullName evidence="5">ATPase</fullName>
    </submittedName>
</protein>
<sequence length="369" mass="40668">MPLDPKHLIELTDAALSADYTRVRRIAGNLARELAKAGNEGAAKELRALVRKRGVPLRASGYVETLPVDSKSRLPLVEEQAWPDNPIFLNEAGNRVFRDFLTDVQHVDELSAKGLASRLNLLLSGPPGTGKSLLAGHIAANLGRPFYVVRLDSVITSLLGDTGKNIRTVFDFVPSRNAVLFLDEMDAIAKLRDDRNELGELKRVVNTVIQGLDSLDPHAVVIAATNHAHLLDPAIWRRFPYKIEFGPPEVEVRADLWKHFLFEDKDGEQIADPLSVLSEGLSGADIETIALTARRHALLDKRDIDFGAVALAILNFRAGGSSMPQRTALEPEQKKQLAQGLKEKVSAANIARLLGVTRQAVYQYFKQEE</sequence>
<keyword evidence="3" id="KW-0067">ATP-binding</keyword>
<dbReference type="SMART" id="SM00382">
    <property type="entry name" value="AAA"/>
    <property type="match status" value="1"/>
</dbReference>
<dbReference type="InterPro" id="IPR050221">
    <property type="entry name" value="26S_Proteasome_ATPase"/>
</dbReference>
<dbReference type="Pfam" id="PF00004">
    <property type="entry name" value="AAA"/>
    <property type="match status" value="1"/>
</dbReference>
<dbReference type="GO" id="GO:0005524">
    <property type="term" value="F:ATP binding"/>
    <property type="evidence" value="ECO:0007669"/>
    <property type="project" value="UniProtKB-KW"/>
</dbReference>
<dbReference type="GO" id="GO:0016887">
    <property type="term" value="F:ATP hydrolysis activity"/>
    <property type="evidence" value="ECO:0007669"/>
    <property type="project" value="InterPro"/>
</dbReference>
<comment type="caution">
    <text evidence="5">The sequence shown here is derived from an EMBL/GenBank/DDBJ whole genome shotgun (WGS) entry which is preliminary data.</text>
</comment>
<dbReference type="InterPro" id="IPR003593">
    <property type="entry name" value="AAA+_ATPase"/>
</dbReference>
<accession>A0A0R3MLU8</accession>
<name>A0A0R3MLU8_9BRAD</name>
<feature type="domain" description="AAA+ ATPase" evidence="4">
    <location>
        <begin position="117"/>
        <end position="249"/>
    </location>
</feature>
<evidence type="ECO:0000256" key="2">
    <source>
        <dbReference type="ARBA" id="ARBA00022741"/>
    </source>
</evidence>
<dbReference type="AlphaFoldDB" id="A0A0R3MLU8"/>
<evidence type="ECO:0000313" key="6">
    <source>
        <dbReference type="Proteomes" id="UP000051660"/>
    </source>
</evidence>
<dbReference type="RefSeq" id="WP_057860191.1">
    <property type="nucleotide sequence ID" value="NZ_LLYB01000083.1"/>
</dbReference>
<dbReference type="SUPFAM" id="SSF52540">
    <property type="entry name" value="P-loop containing nucleoside triphosphate hydrolases"/>
    <property type="match status" value="1"/>
</dbReference>
<dbReference type="EMBL" id="LLYB01000083">
    <property type="protein sequence ID" value="KRR21003.1"/>
    <property type="molecule type" value="Genomic_DNA"/>
</dbReference>
<evidence type="ECO:0000256" key="3">
    <source>
        <dbReference type="ARBA" id="ARBA00022840"/>
    </source>
</evidence>
<gene>
    <name evidence="5" type="ORF">CQ14_36010</name>
</gene>
<dbReference type="InterPro" id="IPR027417">
    <property type="entry name" value="P-loop_NTPase"/>
</dbReference>
<organism evidence="5 6">
    <name type="scientific">Bradyrhizobium lablabi</name>
    <dbReference type="NCBI Taxonomy" id="722472"/>
    <lineage>
        <taxon>Bacteria</taxon>
        <taxon>Pseudomonadati</taxon>
        <taxon>Pseudomonadota</taxon>
        <taxon>Alphaproteobacteria</taxon>
        <taxon>Hyphomicrobiales</taxon>
        <taxon>Nitrobacteraceae</taxon>
        <taxon>Bradyrhizobium</taxon>
    </lineage>
</organism>
<dbReference type="Gene3D" id="3.40.50.300">
    <property type="entry name" value="P-loop containing nucleotide triphosphate hydrolases"/>
    <property type="match status" value="1"/>
</dbReference>